<dbReference type="Gene3D" id="3.60.21.10">
    <property type="match status" value="1"/>
</dbReference>
<dbReference type="Pfam" id="PF00149">
    <property type="entry name" value="Metallophos"/>
    <property type="match status" value="1"/>
</dbReference>
<evidence type="ECO:0000256" key="5">
    <source>
        <dbReference type="ARBA" id="ARBA00022801"/>
    </source>
</evidence>
<keyword evidence="4" id="KW-0732">Signal</keyword>
<dbReference type="InterPro" id="IPR004843">
    <property type="entry name" value="Calcineurin-like_PHP"/>
</dbReference>
<dbReference type="PANTHER" id="PTHR10161:SF14">
    <property type="entry name" value="TARTRATE-RESISTANT ACID PHOSPHATASE TYPE 5"/>
    <property type="match status" value="1"/>
</dbReference>
<accession>E4WVX1</accession>
<evidence type="ECO:0000259" key="8">
    <source>
        <dbReference type="Pfam" id="PF00149"/>
    </source>
</evidence>
<evidence type="ECO:0000313" key="10">
    <source>
        <dbReference type="Proteomes" id="UP000001307"/>
    </source>
</evidence>
<organism evidence="9">
    <name type="scientific">Oikopleura dioica</name>
    <name type="common">Tunicate</name>
    <dbReference type="NCBI Taxonomy" id="34765"/>
    <lineage>
        <taxon>Eukaryota</taxon>
        <taxon>Metazoa</taxon>
        <taxon>Chordata</taxon>
        <taxon>Tunicata</taxon>
        <taxon>Appendicularia</taxon>
        <taxon>Copelata</taxon>
        <taxon>Oikopleuridae</taxon>
        <taxon>Oikopleura</taxon>
    </lineage>
</organism>
<dbReference type="OrthoDB" id="411211at2759"/>
<evidence type="ECO:0000313" key="9">
    <source>
        <dbReference type="EMBL" id="CBY21274.1"/>
    </source>
</evidence>
<dbReference type="EMBL" id="FN653017">
    <property type="protein sequence ID" value="CBY21274.1"/>
    <property type="molecule type" value="Genomic_DNA"/>
</dbReference>
<feature type="domain" description="Calcineurin-like phosphoesterase" evidence="8">
    <location>
        <begin position="24"/>
        <end position="255"/>
    </location>
</feature>
<keyword evidence="10" id="KW-1185">Reference proteome</keyword>
<proteinExistence type="predicted"/>
<keyword evidence="5" id="KW-0378">Hydrolase</keyword>
<dbReference type="InterPro" id="IPR024927">
    <property type="entry name" value="Acid_PPase"/>
</dbReference>
<evidence type="ECO:0000256" key="4">
    <source>
        <dbReference type="ARBA" id="ARBA00022729"/>
    </source>
</evidence>
<dbReference type="InterPro" id="IPR051558">
    <property type="entry name" value="Metallophosphoesterase_PAP"/>
</dbReference>
<reference evidence="9" key="1">
    <citation type="journal article" date="2010" name="Science">
        <title>Plasticity of animal genome architecture unmasked by rapid evolution of a pelagic tunicate.</title>
        <authorList>
            <person name="Denoeud F."/>
            <person name="Henriet S."/>
            <person name="Mungpakdee S."/>
            <person name="Aury J.M."/>
            <person name="Da Silva C."/>
            <person name="Brinkmann H."/>
            <person name="Mikhaleva J."/>
            <person name="Olsen L.C."/>
            <person name="Jubin C."/>
            <person name="Canestro C."/>
            <person name="Bouquet J.M."/>
            <person name="Danks G."/>
            <person name="Poulain J."/>
            <person name="Campsteijn C."/>
            <person name="Adamski M."/>
            <person name="Cross I."/>
            <person name="Yadetie F."/>
            <person name="Muffato M."/>
            <person name="Louis A."/>
            <person name="Butcher S."/>
            <person name="Tsagkogeorga G."/>
            <person name="Konrad A."/>
            <person name="Singh S."/>
            <person name="Jensen M.F."/>
            <person name="Cong E.H."/>
            <person name="Eikeseth-Otteraa H."/>
            <person name="Noel B."/>
            <person name="Anthouard V."/>
            <person name="Porcel B.M."/>
            <person name="Kachouri-Lafond R."/>
            <person name="Nishino A."/>
            <person name="Ugolini M."/>
            <person name="Chourrout P."/>
            <person name="Nishida H."/>
            <person name="Aasland R."/>
            <person name="Huzurbazar S."/>
            <person name="Westhof E."/>
            <person name="Delsuc F."/>
            <person name="Lehrach H."/>
            <person name="Reinhardt R."/>
            <person name="Weissenbach J."/>
            <person name="Roy S.W."/>
            <person name="Artiguenave F."/>
            <person name="Postlethwait J.H."/>
            <person name="Manak J.R."/>
            <person name="Thompson E.M."/>
            <person name="Jaillon O."/>
            <person name="Du Pasquier L."/>
            <person name="Boudinot P."/>
            <person name="Liberles D.A."/>
            <person name="Volff J.N."/>
            <person name="Philippe H."/>
            <person name="Lenhard B."/>
            <person name="Roest Crollius H."/>
            <person name="Wincker P."/>
            <person name="Chourrout D."/>
        </authorList>
    </citation>
    <scope>NUCLEOTIDE SEQUENCE [LARGE SCALE GENOMIC DNA]</scope>
</reference>
<evidence type="ECO:0000256" key="7">
    <source>
        <dbReference type="ARBA" id="ARBA00031589"/>
    </source>
</evidence>
<dbReference type="InParanoid" id="E4WVX1"/>
<evidence type="ECO:0000256" key="6">
    <source>
        <dbReference type="ARBA" id="ARBA00029999"/>
    </source>
</evidence>
<dbReference type="SUPFAM" id="SSF56300">
    <property type="entry name" value="Metallo-dependent phosphatases"/>
    <property type="match status" value="1"/>
</dbReference>
<name>E4WVX1_OIKDI</name>
<protein>
    <recommendedName>
        <fullName evidence="3">Tartrate-resistant acid phosphatase type 5</fullName>
        <ecNumber evidence="2">3.1.3.2</ecNumber>
    </recommendedName>
    <alternativeName>
        <fullName evidence="7">Tartrate-resistant acid ATPase</fullName>
    </alternativeName>
    <alternativeName>
        <fullName evidence="6">Type 5 acid phosphatase</fullName>
    </alternativeName>
</protein>
<dbReference type="CDD" id="cd07378">
    <property type="entry name" value="MPP_ACP5"/>
    <property type="match status" value="1"/>
</dbReference>
<evidence type="ECO:0000256" key="2">
    <source>
        <dbReference type="ARBA" id="ARBA00012646"/>
    </source>
</evidence>
<evidence type="ECO:0000256" key="3">
    <source>
        <dbReference type="ARBA" id="ARBA00015822"/>
    </source>
</evidence>
<dbReference type="InterPro" id="IPR029052">
    <property type="entry name" value="Metallo-depent_PP-like"/>
</dbReference>
<dbReference type="PANTHER" id="PTHR10161">
    <property type="entry name" value="TARTRATE-RESISTANT ACID PHOSPHATASE TYPE 5"/>
    <property type="match status" value="1"/>
</dbReference>
<gene>
    <name evidence="9" type="ORF">GSOID_T00009029001</name>
</gene>
<dbReference type="Proteomes" id="UP000001307">
    <property type="component" value="Unassembled WGS sequence"/>
</dbReference>
<evidence type="ECO:0000256" key="1">
    <source>
        <dbReference type="ARBA" id="ARBA00000032"/>
    </source>
</evidence>
<comment type="catalytic activity">
    <reaction evidence="1">
        <text>a phosphate monoester + H2O = an alcohol + phosphate</text>
        <dbReference type="Rhea" id="RHEA:15017"/>
        <dbReference type="ChEBI" id="CHEBI:15377"/>
        <dbReference type="ChEBI" id="CHEBI:30879"/>
        <dbReference type="ChEBI" id="CHEBI:43474"/>
        <dbReference type="ChEBI" id="CHEBI:67140"/>
        <dbReference type="EC" id="3.1.3.2"/>
    </reaction>
</comment>
<dbReference type="AlphaFoldDB" id="E4WVX1"/>
<dbReference type="EC" id="3.1.3.2" evidence="2"/>
<dbReference type="GO" id="GO:0003993">
    <property type="term" value="F:acid phosphatase activity"/>
    <property type="evidence" value="ECO:0007669"/>
    <property type="project" value="UniProtKB-EC"/>
</dbReference>
<sequence>MRGVNFLHSFGLVIYAQSNNNYVRFAAIGDWGGSDYIIFPDGNTFAQEFGAASMDRLCGEKECDFLLSLGDNFYTYGVTDVEDTRFHFTYELVYGKASEREVLKTLDFYQCLGNHDHKDNATAQVSVFKLLFFIFEVIYSNLMDTTFKLPELWYSFTIEKETFSMKMIMIDTMVMMNSRDTHQLPGYPERDYRAEQNAWLEEELASCDADYCLVSGHHPVYSVSTHGPTSALVETLQPLLEKYHVDAYLCGHDHNMQHWLHKRTHYFISGMGEIPNPNLKNMNHPLNPSESFDYFTILKPIQEEKLGILERLRN</sequence>